<comment type="caution">
    <text evidence="1">The sequence shown here is derived from an EMBL/GenBank/DDBJ whole genome shotgun (WGS) entry which is preliminary data.</text>
</comment>
<name>A0A371H1D5_MUCPR</name>
<evidence type="ECO:0000313" key="2">
    <source>
        <dbReference type="Proteomes" id="UP000257109"/>
    </source>
</evidence>
<accession>A0A371H1D5</accession>
<proteinExistence type="predicted"/>
<sequence>MIKYFTSVFRTLRFNRSSTSVIQHPKEAIHGAILLLIMFRDGWRLGPPKLMMLKYGVPKALISDQGSHFCNRNGCSTCEVWGSAQS</sequence>
<reference evidence="1" key="1">
    <citation type="submission" date="2018-05" db="EMBL/GenBank/DDBJ databases">
        <title>Draft genome of Mucuna pruriens seed.</title>
        <authorList>
            <person name="Nnadi N.E."/>
            <person name="Vos R."/>
            <person name="Hasami M.H."/>
            <person name="Devisetty U.K."/>
            <person name="Aguiy J.C."/>
        </authorList>
    </citation>
    <scope>NUCLEOTIDE SEQUENCE [LARGE SCALE GENOMIC DNA]</scope>
    <source>
        <strain evidence="1">JCA_2017</strain>
    </source>
</reference>
<evidence type="ECO:0008006" key="3">
    <source>
        <dbReference type="Google" id="ProtNLM"/>
    </source>
</evidence>
<evidence type="ECO:0000313" key="1">
    <source>
        <dbReference type="EMBL" id="RDX96611.1"/>
    </source>
</evidence>
<protein>
    <recommendedName>
        <fullName evidence="3">Integrase catalytic domain-containing protein</fullName>
    </recommendedName>
</protein>
<dbReference type="Proteomes" id="UP000257109">
    <property type="component" value="Unassembled WGS sequence"/>
</dbReference>
<keyword evidence="2" id="KW-1185">Reference proteome</keyword>
<feature type="non-terminal residue" evidence="1">
    <location>
        <position position="1"/>
    </location>
</feature>
<dbReference type="AlphaFoldDB" id="A0A371H1D5"/>
<organism evidence="1 2">
    <name type="scientific">Mucuna pruriens</name>
    <name type="common">Velvet bean</name>
    <name type="synonym">Dolichos pruriens</name>
    <dbReference type="NCBI Taxonomy" id="157652"/>
    <lineage>
        <taxon>Eukaryota</taxon>
        <taxon>Viridiplantae</taxon>
        <taxon>Streptophyta</taxon>
        <taxon>Embryophyta</taxon>
        <taxon>Tracheophyta</taxon>
        <taxon>Spermatophyta</taxon>
        <taxon>Magnoliopsida</taxon>
        <taxon>eudicotyledons</taxon>
        <taxon>Gunneridae</taxon>
        <taxon>Pentapetalae</taxon>
        <taxon>rosids</taxon>
        <taxon>fabids</taxon>
        <taxon>Fabales</taxon>
        <taxon>Fabaceae</taxon>
        <taxon>Papilionoideae</taxon>
        <taxon>50 kb inversion clade</taxon>
        <taxon>NPAAA clade</taxon>
        <taxon>indigoferoid/millettioid clade</taxon>
        <taxon>Phaseoleae</taxon>
        <taxon>Mucuna</taxon>
    </lineage>
</organism>
<dbReference type="EMBL" id="QJKJ01003849">
    <property type="protein sequence ID" value="RDX96611.1"/>
    <property type="molecule type" value="Genomic_DNA"/>
</dbReference>
<gene>
    <name evidence="1" type="ORF">CR513_20708</name>
</gene>